<evidence type="ECO:0000256" key="2">
    <source>
        <dbReference type="ARBA" id="ARBA00022527"/>
    </source>
</evidence>
<name>A0ABU6ZPL9_9FABA</name>
<accession>A0ABU6ZPL9</accession>
<protein>
    <recommendedName>
        <fullName evidence="8">Protein kinase domain-containing protein</fullName>
    </recommendedName>
</protein>
<evidence type="ECO:0000259" key="8">
    <source>
        <dbReference type="PROSITE" id="PS50011"/>
    </source>
</evidence>
<gene>
    <name evidence="9" type="ORF">PIB30_078534</name>
</gene>
<keyword evidence="2" id="KW-0808">Transferase</keyword>
<keyword evidence="4" id="KW-0732">Signal</keyword>
<evidence type="ECO:0000256" key="7">
    <source>
        <dbReference type="ARBA" id="ARBA00023180"/>
    </source>
</evidence>
<feature type="domain" description="Protein kinase" evidence="8">
    <location>
        <begin position="1"/>
        <end position="118"/>
    </location>
</feature>
<keyword evidence="2" id="KW-0723">Serine/threonine-protein kinase</keyword>
<keyword evidence="7" id="KW-0325">Glycoprotein</keyword>
<evidence type="ECO:0000256" key="3">
    <source>
        <dbReference type="ARBA" id="ARBA00022692"/>
    </source>
</evidence>
<dbReference type="Pfam" id="PF07714">
    <property type="entry name" value="PK_Tyr_Ser-Thr"/>
    <property type="match status" value="1"/>
</dbReference>
<dbReference type="InterPro" id="IPR045874">
    <property type="entry name" value="LRK10/LRL21-25-like"/>
</dbReference>
<reference evidence="9 10" key="1">
    <citation type="journal article" date="2023" name="Plants (Basel)">
        <title>Bridging the Gap: Combining Genomics and Transcriptomics Approaches to Understand Stylosanthes scabra, an Orphan Legume from the Brazilian Caatinga.</title>
        <authorList>
            <person name="Ferreira-Neto J.R.C."/>
            <person name="da Silva M.D."/>
            <person name="Binneck E."/>
            <person name="de Melo N.F."/>
            <person name="da Silva R.H."/>
            <person name="de Melo A.L.T.M."/>
            <person name="Pandolfi V."/>
            <person name="Bustamante F.O."/>
            <person name="Brasileiro-Vidal A.C."/>
            <person name="Benko-Iseppon A.M."/>
        </authorList>
    </citation>
    <scope>NUCLEOTIDE SEQUENCE [LARGE SCALE GENOMIC DNA]</scope>
    <source>
        <tissue evidence="9">Leaves</tissue>
    </source>
</reference>
<keyword evidence="6" id="KW-0472">Membrane</keyword>
<dbReference type="InterPro" id="IPR000719">
    <property type="entry name" value="Prot_kinase_dom"/>
</dbReference>
<keyword evidence="5" id="KW-1133">Transmembrane helix</keyword>
<dbReference type="SUPFAM" id="SSF56112">
    <property type="entry name" value="Protein kinase-like (PK-like)"/>
    <property type="match status" value="1"/>
</dbReference>
<dbReference type="InterPro" id="IPR008271">
    <property type="entry name" value="Ser/Thr_kinase_AS"/>
</dbReference>
<dbReference type="PANTHER" id="PTHR27009">
    <property type="entry name" value="RUST RESISTANCE KINASE LR10-RELATED"/>
    <property type="match status" value="1"/>
</dbReference>
<evidence type="ECO:0000256" key="4">
    <source>
        <dbReference type="ARBA" id="ARBA00022729"/>
    </source>
</evidence>
<dbReference type="PROSITE" id="PS50011">
    <property type="entry name" value="PROTEIN_KINASE_DOM"/>
    <property type="match status" value="1"/>
</dbReference>
<dbReference type="Proteomes" id="UP001341840">
    <property type="component" value="Unassembled WGS sequence"/>
</dbReference>
<evidence type="ECO:0000313" key="10">
    <source>
        <dbReference type="Proteomes" id="UP001341840"/>
    </source>
</evidence>
<comment type="caution">
    <text evidence="9">The sequence shown here is derived from an EMBL/GenBank/DDBJ whole genome shotgun (WGS) entry which is preliminary data.</text>
</comment>
<sequence>MLHQSKGNGDEFINEVATISRTSHVNVVTLLGFCLEGHKKVLIYEFMSNGSLDNFIFKKEPRYTPLLSCEKLYQISIGIARGLEYLHRGCNIRIFHFDIKPHNILLDENFCLRYQISG</sequence>
<proteinExistence type="predicted"/>
<evidence type="ECO:0000256" key="5">
    <source>
        <dbReference type="ARBA" id="ARBA00022989"/>
    </source>
</evidence>
<dbReference type="Gene3D" id="3.30.200.20">
    <property type="entry name" value="Phosphorylase Kinase, domain 1"/>
    <property type="match status" value="1"/>
</dbReference>
<evidence type="ECO:0000256" key="1">
    <source>
        <dbReference type="ARBA" id="ARBA00004479"/>
    </source>
</evidence>
<dbReference type="Gene3D" id="1.10.510.10">
    <property type="entry name" value="Transferase(Phosphotransferase) domain 1"/>
    <property type="match status" value="1"/>
</dbReference>
<dbReference type="InterPro" id="IPR011009">
    <property type="entry name" value="Kinase-like_dom_sf"/>
</dbReference>
<keyword evidence="3" id="KW-0812">Transmembrane</keyword>
<comment type="subcellular location">
    <subcellularLocation>
        <location evidence="1">Membrane</location>
        <topology evidence="1">Single-pass type I membrane protein</topology>
    </subcellularLocation>
</comment>
<keyword evidence="10" id="KW-1185">Reference proteome</keyword>
<evidence type="ECO:0000313" key="9">
    <source>
        <dbReference type="EMBL" id="MED6223892.1"/>
    </source>
</evidence>
<keyword evidence="2" id="KW-0418">Kinase</keyword>
<evidence type="ECO:0000256" key="6">
    <source>
        <dbReference type="ARBA" id="ARBA00023136"/>
    </source>
</evidence>
<dbReference type="InterPro" id="IPR001245">
    <property type="entry name" value="Ser-Thr/Tyr_kinase_cat_dom"/>
</dbReference>
<organism evidence="9 10">
    <name type="scientific">Stylosanthes scabra</name>
    <dbReference type="NCBI Taxonomy" id="79078"/>
    <lineage>
        <taxon>Eukaryota</taxon>
        <taxon>Viridiplantae</taxon>
        <taxon>Streptophyta</taxon>
        <taxon>Embryophyta</taxon>
        <taxon>Tracheophyta</taxon>
        <taxon>Spermatophyta</taxon>
        <taxon>Magnoliopsida</taxon>
        <taxon>eudicotyledons</taxon>
        <taxon>Gunneridae</taxon>
        <taxon>Pentapetalae</taxon>
        <taxon>rosids</taxon>
        <taxon>fabids</taxon>
        <taxon>Fabales</taxon>
        <taxon>Fabaceae</taxon>
        <taxon>Papilionoideae</taxon>
        <taxon>50 kb inversion clade</taxon>
        <taxon>dalbergioids sensu lato</taxon>
        <taxon>Dalbergieae</taxon>
        <taxon>Pterocarpus clade</taxon>
        <taxon>Stylosanthes</taxon>
    </lineage>
</organism>
<dbReference type="EMBL" id="JASCZI010272948">
    <property type="protein sequence ID" value="MED6223892.1"/>
    <property type="molecule type" value="Genomic_DNA"/>
</dbReference>
<dbReference type="PROSITE" id="PS00108">
    <property type="entry name" value="PROTEIN_KINASE_ST"/>
    <property type="match status" value="1"/>
</dbReference>